<evidence type="ECO:0000256" key="11">
    <source>
        <dbReference type="RuleBase" id="RU361157"/>
    </source>
</evidence>
<evidence type="ECO:0000259" key="12">
    <source>
        <dbReference type="PROSITE" id="PS51012"/>
    </source>
</evidence>
<dbReference type="EMBL" id="CACVAZ010000192">
    <property type="protein sequence ID" value="CAA6825331.1"/>
    <property type="molecule type" value="Genomic_DNA"/>
</dbReference>
<proteinExistence type="inferred from homology"/>
<evidence type="ECO:0000256" key="7">
    <source>
        <dbReference type="ARBA" id="ARBA00022903"/>
    </source>
</evidence>
<accession>A0A6S6TRH0</accession>
<feature type="domain" description="ABC transmembrane type-2" evidence="12">
    <location>
        <begin position="31"/>
        <end position="252"/>
    </location>
</feature>
<gene>
    <name evidence="13" type="ORF">HELGO_WM24548</name>
</gene>
<keyword evidence="4 11" id="KW-1003">Cell membrane</keyword>
<organism evidence="13">
    <name type="scientific">uncultured Sulfurovum sp</name>
    <dbReference type="NCBI Taxonomy" id="269237"/>
    <lineage>
        <taxon>Bacteria</taxon>
        <taxon>Pseudomonadati</taxon>
        <taxon>Campylobacterota</taxon>
        <taxon>Epsilonproteobacteria</taxon>
        <taxon>Campylobacterales</taxon>
        <taxon>Sulfurovaceae</taxon>
        <taxon>Sulfurovum</taxon>
        <taxon>environmental samples</taxon>
    </lineage>
</organism>
<feature type="transmembrane region" description="Helical" evidence="11">
    <location>
        <begin position="144"/>
        <end position="168"/>
    </location>
</feature>
<dbReference type="GO" id="GO:0015774">
    <property type="term" value="P:polysaccharide transport"/>
    <property type="evidence" value="ECO:0007669"/>
    <property type="project" value="UniProtKB-KW"/>
</dbReference>
<dbReference type="PANTHER" id="PTHR30413:SF10">
    <property type="entry name" value="CAPSULE POLYSACCHARIDE EXPORT INNER-MEMBRANE PROTEIN CTRC"/>
    <property type="match status" value="1"/>
</dbReference>
<evidence type="ECO:0000256" key="3">
    <source>
        <dbReference type="ARBA" id="ARBA00022448"/>
    </source>
</evidence>
<feature type="transmembrane region" description="Helical" evidence="11">
    <location>
        <begin position="175"/>
        <end position="193"/>
    </location>
</feature>
<keyword evidence="8 11" id="KW-1133">Transmembrane helix</keyword>
<evidence type="ECO:0000256" key="5">
    <source>
        <dbReference type="ARBA" id="ARBA00022597"/>
    </source>
</evidence>
<evidence type="ECO:0000256" key="10">
    <source>
        <dbReference type="ARBA" id="ARBA00023136"/>
    </source>
</evidence>
<dbReference type="GO" id="GO:0043190">
    <property type="term" value="C:ATP-binding cassette (ABC) transporter complex"/>
    <property type="evidence" value="ECO:0007669"/>
    <property type="project" value="InterPro"/>
</dbReference>
<dbReference type="Pfam" id="PF01061">
    <property type="entry name" value="ABC2_membrane"/>
    <property type="match status" value="1"/>
</dbReference>
<evidence type="ECO:0000256" key="2">
    <source>
        <dbReference type="ARBA" id="ARBA00007783"/>
    </source>
</evidence>
<evidence type="ECO:0000256" key="9">
    <source>
        <dbReference type="ARBA" id="ARBA00023047"/>
    </source>
</evidence>
<dbReference type="GO" id="GO:0015920">
    <property type="term" value="P:lipopolysaccharide transport"/>
    <property type="evidence" value="ECO:0007669"/>
    <property type="project" value="TreeGrafter"/>
</dbReference>
<reference evidence="13" key="1">
    <citation type="submission" date="2020-01" db="EMBL/GenBank/DDBJ databases">
        <authorList>
            <person name="Meier V. D."/>
            <person name="Meier V D."/>
        </authorList>
    </citation>
    <scope>NUCLEOTIDE SEQUENCE</scope>
    <source>
        <strain evidence="13">HLG_WM_MAG_02</strain>
    </source>
</reference>
<name>A0A6S6TRH0_9BACT</name>
<sequence>MKKRSSLKIFLAVQNALFLRELNMRLSAGRLGLFWTFFEPFFQIIVFVLIKVLLFGAAESNFDFAVFLSLNFIAFNMFKNIVTKSSNAFGSNKALFVYKQVKPIDTMIARTLLEVFITAVIIIVFLILGFYFDFDMEVKDLSMVALGFFFLLFFSFSFALFVAVLSTFVESIGKVVGFMMTGLMFGSAIFYTIEMLPVPLQEMLLYNPLVHFIEMIHGFYFLALDDQFVSYTYMWLWSFSLLYMGLWLYIKLEKRIISL</sequence>
<evidence type="ECO:0000313" key="13">
    <source>
        <dbReference type="EMBL" id="CAA6825331.1"/>
    </source>
</evidence>
<evidence type="ECO:0000256" key="4">
    <source>
        <dbReference type="ARBA" id="ARBA00022475"/>
    </source>
</evidence>
<feature type="transmembrane region" description="Helical" evidence="11">
    <location>
        <begin position="33"/>
        <end position="58"/>
    </location>
</feature>
<comment type="subcellular location">
    <subcellularLocation>
        <location evidence="1 11">Cell membrane</location>
        <topology evidence="1 11">Multi-pass membrane protein</topology>
    </subcellularLocation>
</comment>
<dbReference type="PRINTS" id="PR00164">
    <property type="entry name" value="ABC2TRNSPORT"/>
</dbReference>
<dbReference type="InterPro" id="IPR013525">
    <property type="entry name" value="ABC2_TM"/>
</dbReference>
<protein>
    <recommendedName>
        <fullName evidence="11">Transport permease protein</fullName>
    </recommendedName>
</protein>
<dbReference type="PANTHER" id="PTHR30413">
    <property type="entry name" value="INNER MEMBRANE TRANSPORT PERMEASE"/>
    <property type="match status" value="1"/>
</dbReference>
<keyword evidence="9" id="KW-0625">Polysaccharide transport</keyword>
<evidence type="ECO:0000256" key="6">
    <source>
        <dbReference type="ARBA" id="ARBA00022692"/>
    </source>
</evidence>
<dbReference type="InterPro" id="IPR000412">
    <property type="entry name" value="ABC_2_transport"/>
</dbReference>
<feature type="transmembrane region" description="Helical" evidence="11">
    <location>
        <begin position="231"/>
        <end position="250"/>
    </location>
</feature>
<evidence type="ECO:0000256" key="8">
    <source>
        <dbReference type="ARBA" id="ARBA00022989"/>
    </source>
</evidence>
<keyword evidence="5" id="KW-0762">Sugar transport</keyword>
<dbReference type="InterPro" id="IPR047817">
    <property type="entry name" value="ABC2_TM_bact-type"/>
</dbReference>
<comment type="similarity">
    <text evidence="2 11">Belongs to the ABC-2 integral membrane protein family.</text>
</comment>
<dbReference type="PROSITE" id="PS51012">
    <property type="entry name" value="ABC_TM2"/>
    <property type="match status" value="1"/>
</dbReference>
<dbReference type="GO" id="GO:0140359">
    <property type="term" value="F:ABC-type transporter activity"/>
    <property type="evidence" value="ECO:0007669"/>
    <property type="project" value="InterPro"/>
</dbReference>
<feature type="transmembrane region" description="Helical" evidence="11">
    <location>
        <begin position="64"/>
        <end position="82"/>
    </location>
</feature>
<keyword evidence="6 11" id="KW-0812">Transmembrane</keyword>
<keyword evidence="7" id="KW-0972">Capsule biogenesis/degradation</keyword>
<feature type="transmembrane region" description="Helical" evidence="11">
    <location>
        <begin position="112"/>
        <end position="132"/>
    </location>
</feature>
<dbReference type="AlphaFoldDB" id="A0A6S6TRH0"/>
<keyword evidence="3 11" id="KW-0813">Transport</keyword>
<keyword evidence="10 11" id="KW-0472">Membrane</keyword>
<evidence type="ECO:0000256" key="1">
    <source>
        <dbReference type="ARBA" id="ARBA00004651"/>
    </source>
</evidence>